<feature type="transmembrane region" description="Helical" evidence="1">
    <location>
        <begin position="55"/>
        <end position="75"/>
    </location>
</feature>
<keyword evidence="1" id="KW-0812">Transmembrane</keyword>
<keyword evidence="3" id="KW-1185">Reference proteome</keyword>
<proteinExistence type="predicted"/>
<dbReference type="RefSeq" id="WP_271319464.1">
    <property type="nucleotide sequence ID" value="NZ_BAAATN010000005.1"/>
</dbReference>
<dbReference type="EMBL" id="JBHSJO010000001">
    <property type="protein sequence ID" value="MFC5016520.1"/>
    <property type="molecule type" value="Genomic_DNA"/>
</dbReference>
<accession>A0ABV9WWX5</accession>
<name>A0ABV9WWX5_9ACTN</name>
<evidence type="ECO:0000313" key="3">
    <source>
        <dbReference type="Proteomes" id="UP001595855"/>
    </source>
</evidence>
<organism evidence="2 3">
    <name type="scientific">Streptomyces lienomycini</name>
    <dbReference type="NCBI Taxonomy" id="284035"/>
    <lineage>
        <taxon>Bacteria</taxon>
        <taxon>Bacillati</taxon>
        <taxon>Actinomycetota</taxon>
        <taxon>Actinomycetes</taxon>
        <taxon>Kitasatosporales</taxon>
        <taxon>Streptomycetaceae</taxon>
        <taxon>Streptomyces</taxon>
    </lineage>
</organism>
<keyword evidence="1" id="KW-0472">Membrane</keyword>
<evidence type="ECO:0000313" key="2">
    <source>
        <dbReference type="EMBL" id="MFC5016520.1"/>
    </source>
</evidence>
<comment type="caution">
    <text evidence="2">The sequence shown here is derived from an EMBL/GenBank/DDBJ whole genome shotgun (WGS) entry which is preliminary data.</text>
</comment>
<reference evidence="3" key="1">
    <citation type="journal article" date="2019" name="Int. J. Syst. Evol. Microbiol.">
        <title>The Global Catalogue of Microorganisms (GCM) 10K type strain sequencing project: providing services to taxonomists for standard genome sequencing and annotation.</title>
        <authorList>
            <consortium name="The Broad Institute Genomics Platform"/>
            <consortium name="The Broad Institute Genome Sequencing Center for Infectious Disease"/>
            <person name="Wu L."/>
            <person name="Ma J."/>
        </authorList>
    </citation>
    <scope>NUCLEOTIDE SEQUENCE [LARGE SCALE GENOMIC DNA]</scope>
    <source>
        <strain evidence="3">CGMCC 4.1542</strain>
    </source>
</reference>
<keyword evidence="1" id="KW-1133">Transmembrane helix</keyword>
<sequence length="88" mass="9378">MKRDAGTYGGCLVSMAGAAGALWLWGASDRTQRHLGNGFENNGQDFGAVLTELPLVFLAGAVVPAVVWGLGAWLLGRRRRPQPSQFHA</sequence>
<gene>
    <name evidence="2" type="ORF">ACFPRC_16730</name>
</gene>
<feature type="transmembrane region" description="Helical" evidence="1">
    <location>
        <begin position="7"/>
        <end position="25"/>
    </location>
</feature>
<evidence type="ECO:0000256" key="1">
    <source>
        <dbReference type="SAM" id="Phobius"/>
    </source>
</evidence>
<dbReference type="Proteomes" id="UP001595855">
    <property type="component" value="Unassembled WGS sequence"/>
</dbReference>
<protein>
    <submittedName>
        <fullName evidence="2">Uncharacterized protein</fullName>
    </submittedName>
</protein>